<name>W1WI51_9ZZZZ</name>
<keyword evidence="1" id="KW-0472">Membrane</keyword>
<feature type="transmembrane region" description="Helical" evidence="1">
    <location>
        <begin position="9"/>
        <end position="26"/>
    </location>
</feature>
<proteinExistence type="predicted"/>
<comment type="caution">
    <text evidence="2">The sequence shown here is derived from an EMBL/GenBank/DDBJ whole genome shotgun (WGS) entry which is preliminary data.</text>
</comment>
<keyword evidence="1" id="KW-1133">Transmembrane helix</keyword>
<reference evidence="2" key="1">
    <citation type="submission" date="2013-12" db="EMBL/GenBank/DDBJ databases">
        <title>A Varibaculum cambriense genome reconstructed from a premature infant gut community with otherwise low bacterial novelty that shifts toward anaerobic metabolism during the third week of life.</title>
        <authorList>
            <person name="Brown C.T."/>
            <person name="Sharon I."/>
            <person name="Thomas B.C."/>
            <person name="Castelle C.J."/>
            <person name="Morowitz M.J."/>
            <person name="Banfield J.F."/>
        </authorList>
    </citation>
    <scope>NUCLEOTIDE SEQUENCE</scope>
</reference>
<dbReference type="EMBL" id="AZMM01018710">
    <property type="protein sequence ID" value="ETJ17877.1"/>
    <property type="molecule type" value="Genomic_DNA"/>
</dbReference>
<keyword evidence="1" id="KW-0812">Transmembrane</keyword>
<protein>
    <submittedName>
        <fullName evidence="2">Uncharacterized protein</fullName>
    </submittedName>
</protein>
<gene>
    <name evidence="2" type="ORF">Q604_UNBC18710G0002</name>
</gene>
<sequence>MNLNLRTKGIFLVIIGTMLWGISGTVA</sequence>
<accession>W1WI51</accession>
<evidence type="ECO:0000313" key="2">
    <source>
        <dbReference type="EMBL" id="ETJ17877.1"/>
    </source>
</evidence>
<organism evidence="2">
    <name type="scientific">human gut metagenome</name>
    <dbReference type="NCBI Taxonomy" id="408170"/>
    <lineage>
        <taxon>unclassified sequences</taxon>
        <taxon>metagenomes</taxon>
        <taxon>organismal metagenomes</taxon>
    </lineage>
</organism>
<feature type="non-terminal residue" evidence="2">
    <location>
        <position position="27"/>
    </location>
</feature>
<evidence type="ECO:0000256" key="1">
    <source>
        <dbReference type="SAM" id="Phobius"/>
    </source>
</evidence>
<dbReference type="AlphaFoldDB" id="W1WI51"/>